<feature type="compositionally biased region" description="Low complexity" evidence="2">
    <location>
        <begin position="230"/>
        <end position="240"/>
    </location>
</feature>
<evidence type="ECO:0000313" key="5">
    <source>
        <dbReference type="Proteomes" id="UP000199630"/>
    </source>
</evidence>
<dbReference type="EMBL" id="FORH01000001">
    <property type="protein sequence ID" value="SFI64578.1"/>
    <property type="molecule type" value="Genomic_DNA"/>
</dbReference>
<gene>
    <name evidence="4" type="ORF">SAMN04487991_0490</name>
</gene>
<dbReference type="SUPFAM" id="SSF56349">
    <property type="entry name" value="DNA breaking-rejoining enzymes"/>
    <property type="match status" value="1"/>
</dbReference>
<dbReference type="InterPro" id="IPR002104">
    <property type="entry name" value="Integrase_catalytic"/>
</dbReference>
<feature type="region of interest" description="Disordered" evidence="2">
    <location>
        <begin position="230"/>
        <end position="252"/>
    </location>
</feature>
<organism evidence="4 5">
    <name type="scientific">Celeribacter neptunius</name>
    <dbReference type="NCBI Taxonomy" id="588602"/>
    <lineage>
        <taxon>Bacteria</taxon>
        <taxon>Pseudomonadati</taxon>
        <taxon>Pseudomonadota</taxon>
        <taxon>Alphaproteobacteria</taxon>
        <taxon>Rhodobacterales</taxon>
        <taxon>Roseobacteraceae</taxon>
        <taxon>Celeribacter</taxon>
    </lineage>
</organism>
<dbReference type="Gene3D" id="1.10.443.10">
    <property type="entry name" value="Intergrase catalytic core"/>
    <property type="match status" value="1"/>
</dbReference>
<evidence type="ECO:0000256" key="2">
    <source>
        <dbReference type="SAM" id="MobiDB-lite"/>
    </source>
</evidence>
<accession>A0A1I3JWZ2</accession>
<evidence type="ECO:0000256" key="1">
    <source>
        <dbReference type="ARBA" id="ARBA00023172"/>
    </source>
</evidence>
<dbReference type="Proteomes" id="UP000199630">
    <property type="component" value="Unassembled WGS sequence"/>
</dbReference>
<dbReference type="GO" id="GO:0003677">
    <property type="term" value="F:DNA binding"/>
    <property type="evidence" value="ECO:0007669"/>
    <property type="project" value="InterPro"/>
</dbReference>
<feature type="region of interest" description="Disordered" evidence="2">
    <location>
        <begin position="288"/>
        <end position="312"/>
    </location>
</feature>
<reference evidence="5" key="1">
    <citation type="submission" date="2016-10" db="EMBL/GenBank/DDBJ databases">
        <authorList>
            <person name="Varghese N."/>
            <person name="Submissions S."/>
        </authorList>
    </citation>
    <scope>NUCLEOTIDE SEQUENCE [LARGE SCALE GENOMIC DNA]</scope>
    <source>
        <strain evidence="5">DSM 26471</strain>
    </source>
</reference>
<dbReference type="GO" id="GO:0015074">
    <property type="term" value="P:DNA integration"/>
    <property type="evidence" value="ECO:0007669"/>
    <property type="project" value="InterPro"/>
</dbReference>
<dbReference type="STRING" id="588602.SAMN04487991_0490"/>
<dbReference type="InterPro" id="IPR013762">
    <property type="entry name" value="Integrase-like_cat_sf"/>
</dbReference>
<dbReference type="AlphaFoldDB" id="A0A1I3JWZ2"/>
<dbReference type="InterPro" id="IPR011010">
    <property type="entry name" value="DNA_brk_join_enz"/>
</dbReference>
<dbReference type="PROSITE" id="PS51898">
    <property type="entry name" value="TYR_RECOMBINASE"/>
    <property type="match status" value="1"/>
</dbReference>
<proteinExistence type="predicted"/>
<feature type="domain" description="Tyr recombinase" evidence="3">
    <location>
        <begin position="69"/>
        <end position="241"/>
    </location>
</feature>
<sequence>MNAIREKNGVKDVCSFRRKLAIQARDALQDTWSKANERTAVLAILMRHAVDLEWIDRNPVTNIEKLTGGEYEPWPEPKLRAFESACDPHGTARVVYELAIGTGQRLGDCIAMKWDDFDGEYVKVVQEKSGANIQVHCPSRLQDFLKSEPKNGQYILAKILTQHIGKRQVQKCVEEVRETIGVMSGESRLVPQGWRDTAATQRADAGVGLSDIQSVTGHKTRSMVQKHTARASQKAASKRAQMTRGQNKAKRECANRLPNPVKARVESPTRNQLLSRKIKVVRVEGLEPPRLAAPEPKSGASTNFATPAWRSA</sequence>
<evidence type="ECO:0000313" key="4">
    <source>
        <dbReference type="EMBL" id="SFI64578.1"/>
    </source>
</evidence>
<dbReference type="Pfam" id="PF00589">
    <property type="entry name" value="Phage_integrase"/>
    <property type="match status" value="1"/>
</dbReference>
<name>A0A1I3JWZ2_9RHOB</name>
<dbReference type="GO" id="GO:0006310">
    <property type="term" value="P:DNA recombination"/>
    <property type="evidence" value="ECO:0007669"/>
    <property type="project" value="UniProtKB-KW"/>
</dbReference>
<keyword evidence="5" id="KW-1185">Reference proteome</keyword>
<protein>
    <submittedName>
        <fullName evidence="4">Integrase</fullName>
    </submittedName>
</protein>
<evidence type="ECO:0000259" key="3">
    <source>
        <dbReference type="PROSITE" id="PS51898"/>
    </source>
</evidence>
<keyword evidence="1" id="KW-0233">DNA recombination</keyword>